<evidence type="ECO:0000313" key="4">
    <source>
        <dbReference type="Proteomes" id="UP000501408"/>
    </source>
</evidence>
<sequence length="308" mass="34811">MMSSLSPHVVEQAAQWMARMWADDVSEQDKQALSQWRRAHPHHEKAWQALEGVQSQLQDVSGHHSVLLRQSGLSRRRFLMLGGIGIGAGCLLAWRSNAQRYEQGVALASRVGELKQFTLPDQSRVALNTDSRVWVDYQGGKKQIFLERGEVMLEAASPLSVLTAHGQVWVEEQGQLAVRQFARFSAIQLLSTNARIQPFQGQRRYIPAGHSVQCTDNKVRHLAPLETHAVSWLEQKLVAERMPLSTLVEELSRYFSGWLRLDAQLNDLTVTGVFSTRNIQQTLAHLETILPIALRFRTALWVQIIPAQ</sequence>
<feature type="domain" description="FecR N-terminal" evidence="2">
    <location>
        <begin position="11"/>
        <end position="51"/>
    </location>
</feature>
<accession>A0ABX6K457</accession>
<feature type="domain" description="FecR protein" evidence="1">
    <location>
        <begin position="109"/>
        <end position="183"/>
    </location>
</feature>
<dbReference type="InterPro" id="IPR012373">
    <property type="entry name" value="Ferrdict_sens_TM"/>
</dbReference>
<dbReference type="PANTHER" id="PTHR30273:SF2">
    <property type="entry name" value="PROTEIN FECR"/>
    <property type="match status" value="1"/>
</dbReference>
<evidence type="ECO:0000259" key="2">
    <source>
        <dbReference type="Pfam" id="PF16220"/>
    </source>
</evidence>
<dbReference type="InterPro" id="IPR006860">
    <property type="entry name" value="FecR"/>
</dbReference>
<dbReference type="PIRSF" id="PIRSF018266">
    <property type="entry name" value="FecR"/>
    <property type="match status" value="1"/>
</dbReference>
<dbReference type="Gene3D" id="3.55.50.30">
    <property type="match status" value="1"/>
</dbReference>
<evidence type="ECO:0000259" key="1">
    <source>
        <dbReference type="Pfam" id="PF04773"/>
    </source>
</evidence>
<dbReference type="InterPro" id="IPR032623">
    <property type="entry name" value="FecR_N"/>
</dbReference>
<dbReference type="Gene3D" id="2.60.120.1440">
    <property type="match status" value="1"/>
</dbReference>
<dbReference type="Pfam" id="PF16220">
    <property type="entry name" value="DUF4880"/>
    <property type="match status" value="1"/>
</dbReference>
<name>A0ABX6K457_SALCS</name>
<organism evidence="3 4">
    <name type="scientific">Salinivibrio costicola</name>
    <name type="common">Vibrio costicola</name>
    <dbReference type="NCBI Taxonomy" id="51367"/>
    <lineage>
        <taxon>Bacteria</taxon>
        <taxon>Pseudomonadati</taxon>
        <taxon>Pseudomonadota</taxon>
        <taxon>Gammaproteobacteria</taxon>
        <taxon>Vibrionales</taxon>
        <taxon>Vibrionaceae</taxon>
        <taxon>Salinivibrio</taxon>
    </lineage>
</organism>
<dbReference type="RefSeq" id="WP_167313826.1">
    <property type="nucleotide sequence ID" value="NZ_CP050266.1"/>
</dbReference>
<reference evidence="3 4" key="1">
    <citation type="submission" date="2020-03" db="EMBL/GenBank/DDBJ databases">
        <title>Genome mining reveals the biosynthetic pathways of PHA and ectoines of the halophilic strain Salinivibrio costicola M318 isolated from fermented shrimp paste.</title>
        <authorList>
            <person name="Doan T.V."/>
            <person name="Tran L.T."/>
            <person name="Trieu T.A."/>
            <person name="Nguyen Q.V."/>
            <person name="Quach T.N."/>
            <person name="Phi T.Q."/>
            <person name="Kumar S."/>
        </authorList>
    </citation>
    <scope>NUCLEOTIDE SEQUENCE [LARGE SCALE GENOMIC DNA]</scope>
    <source>
        <strain evidence="3 4">M318</strain>
    </source>
</reference>
<dbReference type="Pfam" id="PF04773">
    <property type="entry name" value="FecR"/>
    <property type="match status" value="1"/>
</dbReference>
<keyword evidence="4" id="KW-1185">Reference proteome</keyword>
<protein>
    <submittedName>
        <fullName evidence="3">DUF4880 domain-containing protein</fullName>
    </submittedName>
</protein>
<dbReference type="PANTHER" id="PTHR30273">
    <property type="entry name" value="PERIPLASMIC SIGNAL SENSOR AND SIGMA FACTOR ACTIVATOR FECR-RELATED"/>
    <property type="match status" value="1"/>
</dbReference>
<dbReference type="EMBL" id="CP050266">
    <property type="protein sequence ID" value="QIR05011.1"/>
    <property type="molecule type" value="Genomic_DNA"/>
</dbReference>
<proteinExistence type="predicted"/>
<gene>
    <name evidence="3" type="ORF">HBA18_00620</name>
</gene>
<dbReference type="Proteomes" id="UP000501408">
    <property type="component" value="Chromosome 1"/>
</dbReference>
<evidence type="ECO:0000313" key="3">
    <source>
        <dbReference type="EMBL" id="QIR05011.1"/>
    </source>
</evidence>